<dbReference type="PANTHER" id="PTHR43285:SF2">
    <property type="entry name" value="ANTHRANILATE PHOSPHORIBOSYLTRANSFERASE"/>
    <property type="match status" value="1"/>
</dbReference>
<comment type="cofactor">
    <cofactor evidence="5">
        <name>Mg(2+)</name>
        <dbReference type="ChEBI" id="CHEBI:18420"/>
    </cofactor>
    <text evidence="5">Binds 2 magnesium ions per monomer.</text>
</comment>
<feature type="binding site" evidence="5">
    <location>
        <position position="217"/>
    </location>
    <ligand>
        <name>Mg(2+)</name>
        <dbReference type="ChEBI" id="CHEBI:18420"/>
        <label>2</label>
    </ligand>
</feature>
<keyword evidence="5" id="KW-0460">Magnesium</keyword>
<dbReference type="InterPro" id="IPR035902">
    <property type="entry name" value="Nuc_phospho_transferase"/>
</dbReference>
<keyword evidence="4 5" id="KW-0057">Aromatic amino acid biosynthesis</keyword>
<comment type="similarity">
    <text evidence="5">Belongs to the anthranilate phosphoribosyltransferase family.</text>
</comment>
<comment type="pathway">
    <text evidence="5">Amino-acid biosynthesis; L-tryptophan biosynthesis; L-tryptophan from chorismate: step 2/5.</text>
</comment>
<comment type="subunit">
    <text evidence="5">Homodimer.</text>
</comment>
<dbReference type="GO" id="GO:0005829">
    <property type="term" value="C:cytosol"/>
    <property type="evidence" value="ECO:0007669"/>
    <property type="project" value="TreeGrafter"/>
</dbReference>
<accession>A0A7S8CAT9</accession>
<feature type="binding site" evidence="5">
    <location>
        <begin position="76"/>
        <end position="77"/>
    </location>
    <ligand>
        <name>5-phospho-alpha-D-ribose 1-diphosphate</name>
        <dbReference type="ChEBI" id="CHEBI:58017"/>
    </ligand>
</feature>
<feature type="binding site" evidence="5">
    <location>
        <position position="159"/>
    </location>
    <ligand>
        <name>anthranilate</name>
        <dbReference type="ChEBI" id="CHEBI:16567"/>
        <label>2</label>
    </ligand>
</feature>
<feature type="binding site" evidence="5">
    <location>
        <position position="218"/>
    </location>
    <ligand>
        <name>Mg(2+)</name>
        <dbReference type="ChEBI" id="CHEBI:18420"/>
        <label>1</label>
    </ligand>
</feature>
<evidence type="ECO:0000256" key="3">
    <source>
        <dbReference type="ARBA" id="ARBA00022822"/>
    </source>
</evidence>
<keyword evidence="8" id="KW-1185">Reference proteome</keyword>
<name>A0A7S8CAT9_9BACI</name>
<evidence type="ECO:0000256" key="1">
    <source>
        <dbReference type="ARBA" id="ARBA00022676"/>
    </source>
</evidence>
<dbReference type="NCBIfam" id="TIGR01245">
    <property type="entry name" value="trpD"/>
    <property type="match status" value="1"/>
</dbReference>
<evidence type="ECO:0000256" key="4">
    <source>
        <dbReference type="ARBA" id="ARBA00023141"/>
    </source>
</evidence>
<dbReference type="InterPro" id="IPR000312">
    <property type="entry name" value="Glycosyl_Trfase_fam3"/>
</dbReference>
<gene>
    <name evidence="5 7" type="primary">trpD</name>
    <name evidence="7" type="ORF">G8O30_06145</name>
</gene>
<feature type="binding site" evidence="5">
    <location>
        <position position="81"/>
    </location>
    <ligand>
        <name>5-phospho-alpha-D-ribose 1-diphosphate</name>
        <dbReference type="ChEBI" id="CHEBI:58017"/>
    </ligand>
</feature>
<evidence type="ECO:0000313" key="8">
    <source>
        <dbReference type="Proteomes" id="UP000593626"/>
    </source>
</evidence>
<dbReference type="GO" id="GO:0000287">
    <property type="term" value="F:magnesium ion binding"/>
    <property type="evidence" value="ECO:0007669"/>
    <property type="project" value="UniProtKB-UniRule"/>
</dbReference>
<reference evidence="7 8" key="1">
    <citation type="submission" date="2019-07" db="EMBL/GenBank/DDBJ databases">
        <title>Genome sequence of 2 isolates from Red Sea Mangroves.</title>
        <authorList>
            <person name="Sefrji F."/>
            <person name="Michoud G."/>
            <person name="Merlino G."/>
            <person name="Daffonchio D."/>
        </authorList>
    </citation>
    <scope>NUCLEOTIDE SEQUENCE [LARGE SCALE GENOMIC DNA]</scope>
    <source>
        <strain evidence="7 8">R1DC41</strain>
    </source>
</reference>
<keyword evidence="5" id="KW-0479">Metal-binding</keyword>
<organism evidence="7 8">
    <name type="scientific">Mangrovibacillus cuniculi</name>
    <dbReference type="NCBI Taxonomy" id="2593652"/>
    <lineage>
        <taxon>Bacteria</taxon>
        <taxon>Bacillati</taxon>
        <taxon>Bacillota</taxon>
        <taxon>Bacilli</taxon>
        <taxon>Bacillales</taxon>
        <taxon>Bacillaceae</taxon>
        <taxon>Mangrovibacillus</taxon>
    </lineage>
</organism>
<keyword evidence="3 5" id="KW-0822">Tryptophan biosynthesis</keyword>
<feature type="binding site" evidence="5">
    <location>
        <position position="104"/>
    </location>
    <ligand>
        <name>anthranilate</name>
        <dbReference type="ChEBI" id="CHEBI:16567"/>
        <label>1</label>
    </ligand>
</feature>
<dbReference type="AlphaFoldDB" id="A0A7S8CAT9"/>
<evidence type="ECO:0000313" key="7">
    <source>
        <dbReference type="EMBL" id="QPC46576.1"/>
    </source>
</evidence>
<feature type="binding site" evidence="5">
    <location>
        <begin position="83"/>
        <end position="86"/>
    </location>
    <ligand>
        <name>5-phospho-alpha-D-ribose 1-diphosphate</name>
        <dbReference type="ChEBI" id="CHEBI:58017"/>
    </ligand>
</feature>
<keyword evidence="1 5" id="KW-0328">Glycosyltransferase</keyword>
<comment type="function">
    <text evidence="5">Catalyzes the transfer of the phosphoribosyl group of 5-phosphorylribose-1-pyrophosphate (PRPP) to anthranilate to yield N-(5'-phosphoribosyl)-anthranilate (PRA).</text>
</comment>
<dbReference type="SUPFAM" id="SSF52418">
    <property type="entry name" value="Nucleoside phosphorylase/phosphoribosyltransferase catalytic domain"/>
    <property type="match status" value="1"/>
</dbReference>
<dbReference type="Gene3D" id="3.40.1030.10">
    <property type="entry name" value="Nucleoside phosphorylase/phosphoribosyltransferase catalytic domain"/>
    <property type="match status" value="1"/>
</dbReference>
<comment type="catalytic activity">
    <reaction evidence="5">
        <text>N-(5-phospho-beta-D-ribosyl)anthranilate + diphosphate = 5-phospho-alpha-D-ribose 1-diphosphate + anthranilate</text>
        <dbReference type="Rhea" id="RHEA:11768"/>
        <dbReference type="ChEBI" id="CHEBI:16567"/>
        <dbReference type="ChEBI" id="CHEBI:18277"/>
        <dbReference type="ChEBI" id="CHEBI:33019"/>
        <dbReference type="ChEBI" id="CHEBI:58017"/>
        <dbReference type="EC" id="2.4.2.18"/>
    </reaction>
</comment>
<dbReference type="EC" id="2.4.2.18" evidence="5"/>
<feature type="domain" description="Glycosyl transferase family 3" evidence="6">
    <location>
        <begin position="67"/>
        <end position="316"/>
    </location>
</feature>
<dbReference type="GO" id="GO:0004048">
    <property type="term" value="F:anthranilate phosphoribosyltransferase activity"/>
    <property type="evidence" value="ECO:0007669"/>
    <property type="project" value="UniProtKB-UniRule"/>
</dbReference>
<proteinExistence type="inferred from homology"/>
<sequence>MTKELLHMTSTYAKELEQVLLGEKTEEEILLYLKEVEKHSFTPEEVGEMVQTIKNHAIYSPTFESSTLVDMCGTGGDKHHTFNISTAASFVVAGAGLPVAKHGNRKLTSSSGSVDVLEALKIPFSQDLKEHEESLQRNNITFLSAQHVYPALKPLAIARKAFGKPTIFNCLGPLTNPFSVKTQIIGCYREQDQEMIAQVLLEQGKKGIVLTGDQGLDEASLSGETKGIRITENGLESFILHPNDVGLEISPLSAIKGGTPEENAQTMVKLFEGEKGPIYDVVILNACLAIFASGIESTLKTAMGRAIQSISSGAALKVLREMQGGNV</sequence>
<dbReference type="GO" id="GO:0000162">
    <property type="term" value="P:L-tryptophan biosynthetic process"/>
    <property type="evidence" value="ECO:0007669"/>
    <property type="project" value="UniProtKB-UniRule"/>
</dbReference>
<evidence type="ECO:0000259" key="6">
    <source>
        <dbReference type="Pfam" id="PF00591"/>
    </source>
</evidence>
<dbReference type="InterPro" id="IPR005940">
    <property type="entry name" value="Anthranilate_Pribosyl_Tfrase"/>
</dbReference>
<feature type="binding site" evidence="5">
    <location>
        <position position="85"/>
    </location>
    <ligand>
        <name>Mg(2+)</name>
        <dbReference type="ChEBI" id="CHEBI:18420"/>
        <label>1</label>
    </ligand>
</feature>
<feature type="binding site" evidence="5">
    <location>
        <position position="73"/>
    </location>
    <ligand>
        <name>5-phospho-alpha-D-ribose 1-diphosphate</name>
        <dbReference type="ChEBI" id="CHEBI:58017"/>
    </ligand>
</feature>
<feature type="binding site" evidence="5">
    <location>
        <position position="113"/>
    </location>
    <ligand>
        <name>5-phospho-alpha-D-ribose 1-diphosphate</name>
        <dbReference type="ChEBI" id="CHEBI:58017"/>
    </ligand>
</feature>
<dbReference type="EMBL" id="CP049742">
    <property type="protein sequence ID" value="QPC46576.1"/>
    <property type="molecule type" value="Genomic_DNA"/>
</dbReference>
<comment type="caution">
    <text evidence="5">Lacks conserved residue(s) required for the propagation of feature annotation.</text>
</comment>
<dbReference type="HAMAP" id="MF_00211">
    <property type="entry name" value="TrpD"/>
    <property type="match status" value="1"/>
</dbReference>
<dbReference type="Pfam" id="PF00591">
    <property type="entry name" value="Glycos_transf_3"/>
    <property type="match status" value="1"/>
</dbReference>
<dbReference type="KEGG" id="mcui:G8O30_06145"/>
<feature type="binding site" evidence="5">
    <location>
        <begin position="101"/>
        <end position="109"/>
    </location>
    <ligand>
        <name>5-phospho-alpha-D-ribose 1-diphosphate</name>
        <dbReference type="ChEBI" id="CHEBI:58017"/>
    </ligand>
</feature>
<protein>
    <recommendedName>
        <fullName evidence="5">Anthranilate phosphoribosyltransferase</fullName>
        <ecNumber evidence="5">2.4.2.18</ecNumber>
    </recommendedName>
</protein>
<dbReference type="PANTHER" id="PTHR43285">
    <property type="entry name" value="ANTHRANILATE PHOSPHORIBOSYLTRANSFERASE"/>
    <property type="match status" value="1"/>
</dbReference>
<keyword evidence="2 5" id="KW-0808">Transferase</keyword>
<evidence type="ECO:0000256" key="5">
    <source>
        <dbReference type="HAMAP-Rule" id="MF_00211"/>
    </source>
</evidence>
<dbReference type="RefSeq" id="WP_239674101.1">
    <property type="nucleotide sequence ID" value="NZ_CP049742.1"/>
</dbReference>
<keyword evidence="5" id="KW-0028">Amino-acid biosynthesis</keyword>
<evidence type="ECO:0000256" key="2">
    <source>
        <dbReference type="ARBA" id="ARBA00022679"/>
    </source>
</evidence>
<feature type="binding site" evidence="5">
    <location>
        <position position="73"/>
    </location>
    <ligand>
        <name>anthranilate</name>
        <dbReference type="ChEBI" id="CHEBI:16567"/>
        <label>1</label>
    </ligand>
</feature>
<feature type="binding site" evidence="5">
    <location>
        <position position="218"/>
    </location>
    <ligand>
        <name>Mg(2+)</name>
        <dbReference type="ChEBI" id="CHEBI:18420"/>
        <label>2</label>
    </ligand>
</feature>
<dbReference type="Proteomes" id="UP000593626">
    <property type="component" value="Chromosome"/>
</dbReference>